<gene>
    <name evidence="2" type="ORF">CDAR_621071</name>
</gene>
<dbReference type="EMBL" id="BPLQ01009513">
    <property type="protein sequence ID" value="GIY44387.1"/>
    <property type="molecule type" value="Genomic_DNA"/>
</dbReference>
<reference evidence="2 3" key="1">
    <citation type="submission" date="2021-06" db="EMBL/GenBank/DDBJ databases">
        <title>Caerostris darwini draft genome.</title>
        <authorList>
            <person name="Kono N."/>
            <person name="Arakawa K."/>
        </authorList>
    </citation>
    <scope>NUCLEOTIDE SEQUENCE [LARGE SCALE GENOMIC DNA]</scope>
</reference>
<proteinExistence type="predicted"/>
<accession>A0AAV4THL7</accession>
<feature type="region of interest" description="Disordered" evidence="1">
    <location>
        <begin position="1"/>
        <end position="56"/>
    </location>
</feature>
<dbReference type="Proteomes" id="UP001054837">
    <property type="component" value="Unassembled WGS sequence"/>
</dbReference>
<evidence type="ECO:0000313" key="3">
    <source>
        <dbReference type="Proteomes" id="UP001054837"/>
    </source>
</evidence>
<sequence length="110" mass="12492">MSDDFDSQSLNHHCRERKSNRKPKPKRKSQNLSFAEDATNKKDTSTYSKLPPAIPELESHPNNVNLLSTILKFMNQDGVNGPLLRTTVAKVKITESIDEKYCTILEKYGV</sequence>
<keyword evidence="3" id="KW-1185">Reference proteome</keyword>
<protein>
    <submittedName>
        <fullName evidence="2">Uncharacterized protein</fullName>
    </submittedName>
</protein>
<evidence type="ECO:0000313" key="2">
    <source>
        <dbReference type="EMBL" id="GIY44387.1"/>
    </source>
</evidence>
<comment type="caution">
    <text evidence="2">The sequence shown here is derived from an EMBL/GenBank/DDBJ whole genome shotgun (WGS) entry which is preliminary data.</text>
</comment>
<name>A0AAV4THL7_9ARAC</name>
<dbReference type="AlphaFoldDB" id="A0AAV4THL7"/>
<evidence type="ECO:0000256" key="1">
    <source>
        <dbReference type="SAM" id="MobiDB-lite"/>
    </source>
</evidence>
<feature type="compositionally biased region" description="Basic residues" evidence="1">
    <location>
        <begin position="12"/>
        <end position="29"/>
    </location>
</feature>
<organism evidence="2 3">
    <name type="scientific">Caerostris darwini</name>
    <dbReference type="NCBI Taxonomy" id="1538125"/>
    <lineage>
        <taxon>Eukaryota</taxon>
        <taxon>Metazoa</taxon>
        <taxon>Ecdysozoa</taxon>
        <taxon>Arthropoda</taxon>
        <taxon>Chelicerata</taxon>
        <taxon>Arachnida</taxon>
        <taxon>Araneae</taxon>
        <taxon>Araneomorphae</taxon>
        <taxon>Entelegynae</taxon>
        <taxon>Araneoidea</taxon>
        <taxon>Araneidae</taxon>
        <taxon>Caerostris</taxon>
    </lineage>
</organism>